<evidence type="ECO:0008006" key="2">
    <source>
        <dbReference type="Google" id="ProtNLM"/>
    </source>
</evidence>
<reference evidence="1" key="1">
    <citation type="submission" date="2014-12" db="EMBL/GenBank/DDBJ databases">
        <title>Insight into the proteome of Arion vulgaris.</title>
        <authorList>
            <person name="Aradska J."/>
            <person name="Bulat T."/>
            <person name="Smidak R."/>
            <person name="Sarate P."/>
            <person name="Gangsoo J."/>
            <person name="Sialana F."/>
            <person name="Bilban M."/>
            <person name="Lubec G."/>
        </authorList>
    </citation>
    <scope>NUCLEOTIDE SEQUENCE</scope>
    <source>
        <tissue evidence="1">Skin</tissue>
    </source>
</reference>
<sequence length="76" mass="8695">SYSFRQLHTTTNHTAIIMKNKFKALTISVWNMQTLLDNHKSKQPDKWTALVARELTCYDIDIAALSETRLSGEGQL</sequence>
<name>A0A0B7BGX7_9EUPU</name>
<dbReference type="AlphaFoldDB" id="A0A0B7BGX7"/>
<dbReference type="EMBL" id="HACG01045719">
    <property type="protein sequence ID" value="CEK92584.1"/>
    <property type="molecule type" value="Transcribed_RNA"/>
</dbReference>
<accession>A0A0B7BGX7</accession>
<gene>
    <name evidence="1" type="primary">ORF188999</name>
</gene>
<evidence type="ECO:0000313" key="1">
    <source>
        <dbReference type="EMBL" id="CEK92584.1"/>
    </source>
</evidence>
<feature type="non-terminal residue" evidence="1">
    <location>
        <position position="1"/>
    </location>
</feature>
<protein>
    <recommendedName>
        <fullName evidence="2">Endonuclease/exonuclease/phosphatase domain-containing protein</fullName>
    </recommendedName>
</protein>
<proteinExistence type="predicted"/>
<organism evidence="1">
    <name type="scientific">Arion vulgaris</name>
    <dbReference type="NCBI Taxonomy" id="1028688"/>
    <lineage>
        <taxon>Eukaryota</taxon>
        <taxon>Metazoa</taxon>
        <taxon>Spiralia</taxon>
        <taxon>Lophotrochozoa</taxon>
        <taxon>Mollusca</taxon>
        <taxon>Gastropoda</taxon>
        <taxon>Heterobranchia</taxon>
        <taxon>Euthyneura</taxon>
        <taxon>Panpulmonata</taxon>
        <taxon>Eupulmonata</taxon>
        <taxon>Stylommatophora</taxon>
        <taxon>Helicina</taxon>
        <taxon>Arionoidea</taxon>
        <taxon>Arionidae</taxon>
        <taxon>Arion</taxon>
    </lineage>
</organism>